<evidence type="ECO:0000256" key="3">
    <source>
        <dbReference type="ARBA" id="ARBA00012438"/>
    </source>
</evidence>
<keyword evidence="8 20" id="KW-0812">Transmembrane</keyword>
<keyword evidence="5" id="KW-0997">Cell inner membrane</keyword>
<dbReference type="PROSITE" id="PS50110">
    <property type="entry name" value="RESPONSE_REGULATORY"/>
    <property type="match status" value="1"/>
</dbReference>
<keyword evidence="26" id="KW-1185">Reference proteome</keyword>
<dbReference type="PROSITE" id="PS50112">
    <property type="entry name" value="PAS"/>
    <property type="match status" value="1"/>
</dbReference>
<dbReference type="Gene3D" id="3.30.450.20">
    <property type="entry name" value="PAS domain"/>
    <property type="match status" value="4"/>
</dbReference>
<dbReference type="SUPFAM" id="SSF55785">
    <property type="entry name" value="PYP-like sensor domain (PAS domain)"/>
    <property type="match status" value="4"/>
</dbReference>
<evidence type="ECO:0000256" key="9">
    <source>
        <dbReference type="ARBA" id="ARBA00022741"/>
    </source>
</evidence>
<dbReference type="PANTHER" id="PTHR43047">
    <property type="entry name" value="TWO-COMPONENT HISTIDINE PROTEIN KINASE"/>
    <property type="match status" value="1"/>
</dbReference>
<evidence type="ECO:0000256" key="14">
    <source>
        <dbReference type="ARBA" id="ARBA00023136"/>
    </source>
</evidence>
<dbReference type="Pfam" id="PF01627">
    <property type="entry name" value="Hpt"/>
    <property type="match status" value="1"/>
</dbReference>
<dbReference type="SMART" id="SM00388">
    <property type="entry name" value="HisKA"/>
    <property type="match status" value="1"/>
</dbReference>
<name>A0A512N5T9_9HYPH</name>
<dbReference type="InterPro" id="IPR035965">
    <property type="entry name" value="PAS-like_dom_sf"/>
</dbReference>
<keyword evidence="12 20" id="KW-1133">Transmembrane helix</keyword>
<comment type="subcellular location">
    <subcellularLocation>
        <location evidence="2">Cell inner membrane</location>
        <topology evidence="2">Multi-pass membrane protein</topology>
    </subcellularLocation>
</comment>
<protein>
    <recommendedName>
        <fullName evidence="16">Sensory/regulatory protein RpfC</fullName>
        <ecNumber evidence="3">2.7.13.3</ecNumber>
    </recommendedName>
</protein>
<dbReference type="SUPFAM" id="SSF52172">
    <property type="entry name" value="CheY-like"/>
    <property type="match status" value="1"/>
</dbReference>
<evidence type="ECO:0000256" key="7">
    <source>
        <dbReference type="ARBA" id="ARBA00022679"/>
    </source>
</evidence>
<dbReference type="Gene3D" id="3.40.50.2300">
    <property type="match status" value="1"/>
</dbReference>
<comment type="catalytic activity">
    <reaction evidence="1">
        <text>ATP + protein L-histidine = ADP + protein N-phospho-L-histidine.</text>
        <dbReference type="EC" id="2.7.13.3"/>
    </reaction>
</comment>
<keyword evidence="13" id="KW-0902">Two-component regulatory system</keyword>
<evidence type="ECO:0000259" key="23">
    <source>
        <dbReference type="PROSITE" id="PS50112"/>
    </source>
</evidence>
<dbReference type="PANTHER" id="PTHR43047:SF64">
    <property type="entry name" value="HISTIDINE KINASE CONTAINING CHEY-HOMOLOGOUS RECEIVER DOMAIN AND PAS DOMAIN-RELATED"/>
    <property type="match status" value="1"/>
</dbReference>
<dbReference type="InterPro" id="IPR000014">
    <property type="entry name" value="PAS"/>
</dbReference>
<feature type="domain" description="HPt" evidence="24">
    <location>
        <begin position="1155"/>
        <end position="1247"/>
    </location>
</feature>
<gene>
    <name evidence="25" type="ORF">RSO01_14590</name>
</gene>
<dbReference type="InterPro" id="IPR036641">
    <property type="entry name" value="HPT_dom_sf"/>
</dbReference>
<dbReference type="InterPro" id="IPR008207">
    <property type="entry name" value="Sig_transdc_His_kin_Hpt_dom"/>
</dbReference>
<dbReference type="InterPro" id="IPR001789">
    <property type="entry name" value="Sig_transdc_resp-reg_receiver"/>
</dbReference>
<evidence type="ECO:0000256" key="16">
    <source>
        <dbReference type="ARBA" id="ARBA00068150"/>
    </source>
</evidence>
<dbReference type="InterPro" id="IPR004358">
    <property type="entry name" value="Sig_transdc_His_kin-like_C"/>
</dbReference>
<dbReference type="Gene3D" id="1.20.120.160">
    <property type="entry name" value="HPT domain"/>
    <property type="match status" value="1"/>
</dbReference>
<dbReference type="RefSeq" id="WP_147147711.1">
    <property type="nucleotide sequence ID" value="NZ_BKAJ01000030.1"/>
</dbReference>
<dbReference type="InterPro" id="IPR011006">
    <property type="entry name" value="CheY-like_superfamily"/>
</dbReference>
<keyword evidence="11" id="KW-0067">ATP-binding</keyword>
<evidence type="ECO:0000256" key="11">
    <source>
        <dbReference type="ARBA" id="ARBA00022840"/>
    </source>
</evidence>
<feature type="modified residue" description="4-aspartylphosphate" evidence="18">
    <location>
        <position position="1063"/>
    </location>
</feature>
<evidence type="ECO:0000259" key="24">
    <source>
        <dbReference type="PROSITE" id="PS50894"/>
    </source>
</evidence>
<evidence type="ECO:0000256" key="19">
    <source>
        <dbReference type="SAM" id="Coils"/>
    </source>
</evidence>
<evidence type="ECO:0000256" key="12">
    <source>
        <dbReference type="ARBA" id="ARBA00022989"/>
    </source>
</evidence>
<dbReference type="Pfam" id="PF00512">
    <property type="entry name" value="HisKA"/>
    <property type="match status" value="1"/>
</dbReference>
<dbReference type="CDD" id="cd16922">
    <property type="entry name" value="HATPase_EvgS-ArcB-TorS-like"/>
    <property type="match status" value="1"/>
</dbReference>
<keyword evidence="19" id="KW-0175">Coiled coil</keyword>
<dbReference type="Pfam" id="PF12860">
    <property type="entry name" value="PAS_7"/>
    <property type="match status" value="4"/>
</dbReference>
<dbReference type="EC" id="2.7.13.3" evidence="3"/>
<keyword evidence="6 18" id="KW-0597">Phosphoprotein</keyword>
<dbReference type="GO" id="GO:0005524">
    <property type="term" value="F:ATP binding"/>
    <property type="evidence" value="ECO:0007669"/>
    <property type="project" value="UniProtKB-KW"/>
</dbReference>
<proteinExistence type="predicted"/>
<dbReference type="GO" id="GO:0000155">
    <property type="term" value="F:phosphorelay sensor kinase activity"/>
    <property type="evidence" value="ECO:0007669"/>
    <property type="project" value="InterPro"/>
</dbReference>
<keyword evidence="7" id="KW-0808">Transferase</keyword>
<evidence type="ECO:0000256" key="5">
    <source>
        <dbReference type="ARBA" id="ARBA00022519"/>
    </source>
</evidence>
<dbReference type="InterPro" id="IPR005467">
    <property type="entry name" value="His_kinase_dom"/>
</dbReference>
<keyword evidence="14 20" id="KW-0472">Membrane</keyword>
<evidence type="ECO:0000313" key="25">
    <source>
        <dbReference type="EMBL" id="GEP54293.1"/>
    </source>
</evidence>
<dbReference type="SMART" id="SM00091">
    <property type="entry name" value="PAS"/>
    <property type="match status" value="4"/>
</dbReference>
<evidence type="ECO:0000256" key="15">
    <source>
        <dbReference type="ARBA" id="ARBA00064003"/>
    </source>
</evidence>
<evidence type="ECO:0000256" key="20">
    <source>
        <dbReference type="SAM" id="Phobius"/>
    </source>
</evidence>
<evidence type="ECO:0000256" key="2">
    <source>
        <dbReference type="ARBA" id="ARBA00004429"/>
    </source>
</evidence>
<feature type="modified residue" description="Phosphohistidine" evidence="17">
    <location>
        <position position="1194"/>
    </location>
</feature>
<dbReference type="CDD" id="cd00082">
    <property type="entry name" value="HisKA"/>
    <property type="match status" value="1"/>
</dbReference>
<comment type="subunit">
    <text evidence="15">At low DSF concentrations, interacts with RpfF.</text>
</comment>
<keyword evidence="9" id="KW-0547">Nucleotide-binding</keyword>
<dbReference type="SUPFAM" id="SSF47226">
    <property type="entry name" value="Histidine-containing phosphotransfer domain, HPT domain"/>
    <property type="match status" value="1"/>
</dbReference>
<dbReference type="Proteomes" id="UP000321058">
    <property type="component" value="Unassembled WGS sequence"/>
</dbReference>
<evidence type="ECO:0000259" key="22">
    <source>
        <dbReference type="PROSITE" id="PS50110"/>
    </source>
</evidence>
<dbReference type="EMBL" id="BKAJ01000030">
    <property type="protein sequence ID" value="GEP54293.1"/>
    <property type="molecule type" value="Genomic_DNA"/>
</dbReference>
<dbReference type="InterPro" id="IPR036097">
    <property type="entry name" value="HisK_dim/P_sf"/>
</dbReference>
<dbReference type="InterPro" id="IPR036890">
    <property type="entry name" value="HATPase_C_sf"/>
</dbReference>
<dbReference type="CDD" id="cd17546">
    <property type="entry name" value="REC_hyHK_CKI1_RcsC-like"/>
    <property type="match status" value="1"/>
</dbReference>
<dbReference type="AlphaFoldDB" id="A0A512N5T9"/>
<evidence type="ECO:0000256" key="1">
    <source>
        <dbReference type="ARBA" id="ARBA00000085"/>
    </source>
</evidence>
<feature type="coiled-coil region" evidence="19">
    <location>
        <begin position="726"/>
        <end position="756"/>
    </location>
</feature>
<accession>A0A512N5T9</accession>
<dbReference type="SUPFAM" id="SSF47384">
    <property type="entry name" value="Homodimeric domain of signal transducing histidine kinase"/>
    <property type="match status" value="1"/>
</dbReference>
<evidence type="ECO:0000256" key="10">
    <source>
        <dbReference type="ARBA" id="ARBA00022777"/>
    </source>
</evidence>
<evidence type="ECO:0000256" key="4">
    <source>
        <dbReference type="ARBA" id="ARBA00022475"/>
    </source>
</evidence>
<organism evidence="25 26">
    <name type="scientific">Reyranella soli</name>
    <dbReference type="NCBI Taxonomy" id="1230389"/>
    <lineage>
        <taxon>Bacteria</taxon>
        <taxon>Pseudomonadati</taxon>
        <taxon>Pseudomonadota</taxon>
        <taxon>Alphaproteobacteria</taxon>
        <taxon>Hyphomicrobiales</taxon>
        <taxon>Reyranellaceae</taxon>
        <taxon>Reyranella</taxon>
    </lineage>
</organism>
<feature type="transmembrane region" description="Helical" evidence="20">
    <location>
        <begin position="166"/>
        <end position="186"/>
    </location>
</feature>
<dbReference type="InterPro" id="IPR003594">
    <property type="entry name" value="HATPase_dom"/>
</dbReference>
<feature type="transmembrane region" description="Helical" evidence="20">
    <location>
        <begin position="89"/>
        <end position="112"/>
    </location>
</feature>
<evidence type="ECO:0000256" key="8">
    <source>
        <dbReference type="ARBA" id="ARBA00022692"/>
    </source>
</evidence>
<evidence type="ECO:0000256" key="13">
    <source>
        <dbReference type="ARBA" id="ARBA00023012"/>
    </source>
</evidence>
<dbReference type="Pfam" id="PF00072">
    <property type="entry name" value="Response_reg"/>
    <property type="match status" value="1"/>
</dbReference>
<evidence type="ECO:0000256" key="6">
    <source>
        <dbReference type="ARBA" id="ARBA00022553"/>
    </source>
</evidence>
<dbReference type="InterPro" id="IPR003661">
    <property type="entry name" value="HisK_dim/P_dom"/>
</dbReference>
<keyword evidence="4" id="KW-1003">Cell membrane</keyword>
<dbReference type="PROSITE" id="PS50894">
    <property type="entry name" value="HPT"/>
    <property type="match status" value="1"/>
</dbReference>
<sequence length="1247" mass="136238">MAQLDIAGIDPKRIEQVVTHRLVEVPTLPKVLALPIFGIAAAALYAGLAPLWMFLVPAAVYVVSVWGSWRVQVAYRRDPSAVSLAGWRWLYTVTAVPTSFANGLMGGFFATLPAEEERTLWALAICLIIGGTPSRGLDGRTYTLSAAALMLPMAGVLVLGDGDRHAIGLAAIMLGFVIIVSLFAHIERKRTRAEIARDLAAHDLSKSLDDAHRDVAFAEETMRTMLDNMSDGALLYEGDGRWVYQNRAMARLHDMSDEVLKGLPTFRDIIRFRALRGDYGPLDQLPGGLEGWIASRAARFNLPGQPAERRRTITGRTVEVTYRPLPGGRVLTMHRDLTDIVEQENRLSQAQSEQERTRATMRSVLANMGDGAALYAPDGGLLFHNAAFGRLLDLDATTIATNINLADIVRFQLMRGDFGPVPDVDAELARRMAIIENGNVEPFVRTGRNGLTLEITSHRLTDGRLLVTYRDITELKTREQELERSRGTLQTVLDEMPDALLVYDADGKWLFFNEATLRFLNLDRATLNGLRDAWSILDYQINRGDFGPMEADQRAAFVATRKQIFAAGTEGWMLLKRREHMLHFRMTVLDNGWRLGMFRDVTDLEGARQSAVEARQTLLLAMEAMDDGIAFLDRDERLVQCNEAYRRFMQGLPEIVTPGVVLRDAVHFAGKVLKPPKETPEAWAERQLTTMRSGRPALIPYGPDKWARISLDYASDGRAVVLVSDVSEERRRQRDLEQALVAAEKSREQAEVANQAKSTFLATMSHEIRTPMNGVLGMMEVLEAEGMREGQARTVATMHESAQALLRIIDDVLDFSKIEAGGLELEETPFSLTGLVDSVVATFHPQAERKGLSLVAAVAPGSTDVLLGDPTRVRQILFNLLGNALKFTERGGGMIRARTEPMGDGRVHVVLTVSDTGIGMNDAQQARLFQPFSQADSSTTRRYGGTGLGLSIVRRLAQLMGGDVTVESAAGAGSTFTVILELMAAPADSPLVDLPVIEVPTETAPTSPRVAGNSVLVVDDHPINREVLVRQLQALGVGADSAGDGREGLQAWSARRYAIVFADVHMPLMDGFEMTGEIRRLEAADGRPRTPIVAVTANAMAGEDERCRAAGMDGYLAKPVSLPRLRATLQRWLRDAGDDAPAIDRAVLDPWLQDDEAARRDLLAKFSRSASESRHDIETAMAAGDLAALAAAAHRLKGSALAVGARALGDAAQTLERAAKAGDRATCQDGLGPLAVEVQRAQAEIGA</sequence>
<dbReference type="SUPFAM" id="SSF55874">
    <property type="entry name" value="ATPase domain of HSP90 chaperone/DNA topoisomerase II/histidine kinase"/>
    <property type="match status" value="1"/>
</dbReference>
<feature type="transmembrane region" description="Helical" evidence="20">
    <location>
        <begin position="51"/>
        <end position="69"/>
    </location>
</feature>
<evidence type="ECO:0000259" key="21">
    <source>
        <dbReference type="PROSITE" id="PS50109"/>
    </source>
</evidence>
<reference evidence="25 26" key="1">
    <citation type="submission" date="2019-07" db="EMBL/GenBank/DDBJ databases">
        <title>Whole genome shotgun sequence of Reyranella soli NBRC 108950.</title>
        <authorList>
            <person name="Hosoyama A."/>
            <person name="Uohara A."/>
            <person name="Ohji S."/>
            <person name="Ichikawa N."/>
        </authorList>
    </citation>
    <scope>NUCLEOTIDE SEQUENCE [LARGE SCALE GENOMIC DNA]</scope>
    <source>
        <strain evidence="25 26">NBRC 108950</strain>
    </source>
</reference>
<evidence type="ECO:0000313" key="26">
    <source>
        <dbReference type="Proteomes" id="UP000321058"/>
    </source>
</evidence>
<evidence type="ECO:0000256" key="17">
    <source>
        <dbReference type="PROSITE-ProRule" id="PRU00110"/>
    </source>
</evidence>
<feature type="domain" description="PAS" evidence="23">
    <location>
        <begin position="485"/>
        <end position="529"/>
    </location>
</feature>
<keyword evidence="10" id="KW-0418">Kinase</keyword>
<dbReference type="Pfam" id="PF02518">
    <property type="entry name" value="HATPase_c"/>
    <property type="match status" value="1"/>
</dbReference>
<feature type="transmembrane region" description="Helical" evidence="20">
    <location>
        <begin position="142"/>
        <end position="159"/>
    </location>
</feature>
<dbReference type="SMART" id="SM00387">
    <property type="entry name" value="HATPase_c"/>
    <property type="match status" value="1"/>
</dbReference>
<dbReference type="FunFam" id="1.10.287.130:FF:000002">
    <property type="entry name" value="Two-component osmosensing histidine kinase"/>
    <property type="match status" value="1"/>
</dbReference>
<dbReference type="PROSITE" id="PS50109">
    <property type="entry name" value="HIS_KIN"/>
    <property type="match status" value="1"/>
</dbReference>
<feature type="transmembrane region" description="Helical" evidence="20">
    <location>
        <begin position="27"/>
        <end position="46"/>
    </location>
</feature>
<evidence type="ECO:0000256" key="18">
    <source>
        <dbReference type="PROSITE-ProRule" id="PRU00169"/>
    </source>
</evidence>
<comment type="caution">
    <text evidence="25">The sequence shown here is derived from an EMBL/GenBank/DDBJ whole genome shotgun (WGS) entry which is preliminary data.</text>
</comment>
<dbReference type="Gene3D" id="1.10.287.130">
    <property type="match status" value="1"/>
</dbReference>
<dbReference type="OrthoDB" id="9813151at2"/>
<dbReference type="SMART" id="SM00448">
    <property type="entry name" value="REC"/>
    <property type="match status" value="1"/>
</dbReference>
<dbReference type="FunFam" id="3.30.565.10:FF:000010">
    <property type="entry name" value="Sensor histidine kinase RcsC"/>
    <property type="match status" value="1"/>
</dbReference>
<feature type="domain" description="Histidine kinase" evidence="21">
    <location>
        <begin position="763"/>
        <end position="984"/>
    </location>
</feature>
<dbReference type="GO" id="GO:0005886">
    <property type="term" value="C:plasma membrane"/>
    <property type="evidence" value="ECO:0007669"/>
    <property type="project" value="UniProtKB-SubCell"/>
</dbReference>
<dbReference type="Gene3D" id="3.30.565.10">
    <property type="entry name" value="Histidine kinase-like ATPase, C-terminal domain"/>
    <property type="match status" value="1"/>
</dbReference>
<feature type="domain" description="Response regulatory" evidence="22">
    <location>
        <begin position="1014"/>
        <end position="1133"/>
    </location>
</feature>
<dbReference type="PRINTS" id="PR00344">
    <property type="entry name" value="BCTRLSENSOR"/>
</dbReference>